<evidence type="ECO:0000313" key="3">
    <source>
        <dbReference type="EMBL" id="CAF3728567.1"/>
    </source>
</evidence>
<dbReference type="Proteomes" id="UP000663854">
    <property type="component" value="Unassembled WGS sequence"/>
</dbReference>
<reference evidence="1" key="1">
    <citation type="submission" date="2021-02" db="EMBL/GenBank/DDBJ databases">
        <authorList>
            <person name="Nowell W R."/>
        </authorList>
    </citation>
    <scope>NUCLEOTIDE SEQUENCE</scope>
</reference>
<proteinExistence type="predicted"/>
<name>A0A815K1W5_9BILA</name>
<organism evidence="1 4">
    <name type="scientific">Rotaria sordida</name>
    <dbReference type="NCBI Taxonomy" id="392033"/>
    <lineage>
        <taxon>Eukaryota</taxon>
        <taxon>Metazoa</taxon>
        <taxon>Spiralia</taxon>
        <taxon>Gnathifera</taxon>
        <taxon>Rotifera</taxon>
        <taxon>Eurotatoria</taxon>
        <taxon>Bdelloidea</taxon>
        <taxon>Philodinida</taxon>
        <taxon>Philodinidae</taxon>
        <taxon>Rotaria</taxon>
    </lineage>
</organism>
<gene>
    <name evidence="2" type="ORF">JXQ802_LOCUS51370</name>
    <name evidence="3" type="ORF">OTI717_LOCUS14292</name>
    <name evidence="1" type="ORF">PYM288_LOCUS34278</name>
</gene>
<dbReference type="EMBL" id="CAJNOL010007364">
    <property type="protein sequence ID" value="CAF1627571.1"/>
    <property type="molecule type" value="Genomic_DNA"/>
</dbReference>
<evidence type="ECO:0008006" key="6">
    <source>
        <dbReference type="Google" id="ProtNLM"/>
    </source>
</evidence>
<dbReference type="Proteomes" id="UP000663870">
    <property type="component" value="Unassembled WGS sequence"/>
</dbReference>
<protein>
    <recommendedName>
        <fullName evidence="6">EF-hand domain-containing protein</fullName>
    </recommendedName>
</protein>
<dbReference type="AlphaFoldDB" id="A0A815K1W5"/>
<keyword evidence="5" id="KW-1185">Reference proteome</keyword>
<sequence length="78" mass="8739">MDRHIVNSLERNLGIDLNGDGYIGGQGFWSSLERATGIDFNGDGLIGRPFDVMPRYPMAYPSMGYGFRGYPVRGYLIF</sequence>
<evidence type="ECO:0000313" key="1">
    <source>
        <dbReference type="EMBL" id="CAF1389784.1"/>
    </source>
</evidence>
<evidence type="ECO:0000313" key="2">
    <source>
        <dbReference type="EMBL" id="CAF1627571.1"/>
    </source>
</evidence>
<accession>A0A815K1W5</accession>
<evidence type="ECO:0000313" key="5">
    <source>
        <dbReference type="Proteomes" id="UP000663870"/>
    </source>
</evidence>
<dbReference type="EMBL" id="CAJNOH010005115">
    <property type="protein sequence ID" value="CAF1389784.1"/>
    <property type="molecule type" value="Genomic_DNA"/>
</dbReference>
<evidence type="ECO:0000313" key="4">
    <source>
        <dbReference type="Proteomes" id="UP000663854"/>
    </source>
</evidence>
<dbReference type="EMBL" id="CAJOAX010001585">
    <property type="protein sequence ID" value="CAF3728567.1"/>
    <property type="molecule type" value="Genomic_DNA"/>
</dbReference>
<dbReference type="Proteomes" id="UP000663823">
    <property type="component" value="Unassembled WGS sequence"/>
</dbReference>
<comment type="caution">
    <text evidence="1">The sequence shown here is derived from an EMBL/GenBank/DDBJ whole genome shotgun (WGS) entry which is preliminary data.</text>
</comment>